<dbReference type="GO" id="GO:0006665">
    <property type="term" value="P:sphingolipid metabolic process"/>
    <property type="evidence" value="ECO:0007669"/>
    <property type="project" value="UniProtKB-KW"/>
</dbReference>
<dbReference type="GO" id="GO:0046872">
    <property type="term" value="F:metal ion binding"/>
    <property type="evidence" value="ECO:0007669"/>
    <property type="project" value="UniProtKB-KW"/>
</dbReference>
<keyword evidence="9" id="KW-0460">Magnesium</keyword>
<evidence type="ECO:0000256" key="7">
    <source>
        <dbReference type="ARBA" id="ARBA00022723"/>
    </source>
</evidence>
<keyword evidence="10" id="KW-0746">Sphingolipid metabolism</keyword>
<feature type="domain" description="Endonuclease/exonuclease/phosphatase" evidence="15">
    <location>
        <begin position="10"/>
        <end position="267"/>
    </location>
</feature>
<evidence type="ECO:0000313" key="17">
    <source>
        <dbReference type="Proteomes" id="UP000075809"/>
    </source>
</evidence>
<evidence type="ECO:0000256" key="6">
    <source>
        <dbReference type="ARBA" id="ARBA00022692"/>
    </source>
</evidence>
<dbReference type="GO" id="GO:0016020">
    <property type="term" value="C:membrane"/>
    <property type="evidence" value="ECO:0007669"/>
    <property type="project" value="UniProtKB-SubCell"/>
</dbReference>
<accession>A0A151XJ16</accession>
<dbReference type="InterPro" id="IPR005135">
    <property type="entry name" value="Endo/exonuclease/phosphatase"/>
</dbReference>
<comment type="pathway">
    <text evidence="3">Sphingolipid metabolism.</text>
</comment>
<dbReference type="KEGG" id="mzt:108723771"/>
<dbReference type="InterPro" id="IPR038772">
    <property type="entry name" value="Sph/SMPD2-like"/>
</dbReference>
<evidence type="ECO:0000256" key="10">
    <source>
        <dbReference type="ARBA" id="ARBA00022919"/>
    </source>
</evidence>
<dbReference type="Pfam" id="PF03372">
    <property type="entry name" value="Exo_endo_phos"/>
    <property type="match status" value="1"/>
</dbReference>
<feature type="transmembrane region" description="Helical" evidence="14">
    <location>
        <begin position="341"/>
        <end position="364"/>
    </location>
</feature>
<evidence type="ECO:0000256" key="11">
    <source>
        <dbReference type="ARBA" id="ARBA00022989"/>
    </source>
</evidence>
<keyword evidence="17" id="KW-1185">Reference proteome</keyword>
<dbReference type="SUPFAM" id="SSF56219">
    <property type="entry name" value="DNase I-like"/>
    <property type="match status" value="1"/>
</dbReference>
<keyword evidence="12" id="KW-0443">Lipid metabolism</keyword>
<evidence type="ECO:0000256" key="3">
    <source>
        <dbReference type="ARBA" id="ARBA00004991"/>
    </source>
</evidence>
<evidence type="ECO:0000256" key="1">
    <source>
        <dbReference type="ARBA" id="ARBA00004141"/>
    </source>
</evidence>
<proteinExistence type="inferred from homology"/>
<keyword evidence="6 14" id="KW-0812">Transmembrane</keyword>
<dbReference type="InterPro" id="IPR036691">
    <property type="entry name" value="Endo/exonu/phosph_ase_sf"/>
</dbReference>
<protein>
    <recommendedName>
        <fullName evidence="5">sphingomyelin phosphodiesterase</fullName>
        <ecNumber evidence="5">3.1.4.12</ecNumber>
    </recommendedName>
</protein>
<dbReference type="GO" id="GO:0004767">
    <property type="term" value="F:sphingomyelin phosphodiesterase activity"/>
    <property type="evidence" value="ECO:0007669"/>
    <property type="project" value="UniProtKB-EC"/>
</dbReference>
<evidence type="ECO:0000256" key="14">
    <source>
        <dbReference type="SAM" id="Phobius"/>
    </source>
</evidence>
<evidence type="ECO:0000256" key="13">
    <source>
        <dbReference type="ARBA" id="ARBA00023136"/>
    </source>
</evidence>
<evidence type="ECO:0000256" key="5">
    <source>
        <dbReference type="ARBA" id="ARBA00012369"/>
    </source>
</evidence>
<name>A0A151XJ16_9HYME</name>
<dbReference type="AlphaFoldDB" id="A0A151XJ16"/>
<organism evidence="16 17">
    <name type="scientific">Mycetomoellerius zeteki</name>
    <dbReference type="NCBI Taxonomy" id="64791"/>
    <lineage>
        <taxon>Eukaryota</taxon>
        <taxon>Metazoa</taxon>
        <taxon>Ecdysozoa</taxon>
        <taxon>Arthropoda</taxon>
        <taxon>Hexapoda</taxon>
        <taxon>Insecta</taxon>
        <taxon>Pterygota</taxon>
        <taxon>Neoptera</taxon>
        <taxon>Endopterygota</taxon>
        <taxon>Hymenoptera</taxon>
        <taxon>Apocrita</taxon>
        <taxon>Aculeata</taxon>
        <taxon>Formicoidea</taxon>
        <taxon>Formicidae</taxon>
        <taxon>Myrmicinae</taxon>
        <taxon>Mycetomoellerius</taxon>
    </lineage>
</organism>
<dbReference type="EMBL" id="KQ982080">
    <property type="protein sequence ID" value="KYQ60305.1"/>
    <property type="molecule type" value="Genomic_DNA"/>
</dbReference>
<gene>
    <name evidence="16" type="ORF">ALC60_00713</name>
</gene>
<dbReference type="OrthoDB" id="387657at2759"/>
<evidence type="ECO:0000256" key="2">
    <source>
        <dbReference type="ARBA" id="ARBA00004760"/>
    </source>
</evidence>
<evidence type="ECO:0000256" key="4">
    <source>
        <dbReference type="ARBA" id="ARBA00006335"/>
    </source>
</evidence>
<keyword evidence="11 14" id="KW-1133">Transmembrane helix</keyword>
<evidence type="ECO:0000256" key="12">
    <source>
        <dbReference type="ARBA" id="ARBA00023098"/>
    </source>
</evidence>
<evidence type="ECO:0000256" key="9">
    <source>
        <dbReference type="ARBA" id="ARBA00022842"/>
    </source>
</evidence>
<evidence type="ECO:0000256" key="8">
    <source>
        <dbReference type="ARBA" id="ARBA00022801"/>
    </source>
</evidence>
<dbReference type="EC" id="3.1.4.12" evidence="5"/>
<dbReference type="PANTHER" id="PTHR16320:SF24">
    <property type="entry name" value="PHOSPHODIESTERASE, PUTATIVE-RELATED"/>
    <property type="match status" value="1"/>
</dbReference>
<dbReference type="STRING" id="64791.A0A151XJ16"/>
<sequence length="391" mass="44531">MTNEISVNVLTLNCWGIPYVSRNRNERISAIAERCISREYDIICLQEIWSVNDFNQIKTRTQEVLPHSHYFHSGVLGSGICILSRYPIHDVMFHKWPLNGYVHKIHHGDWFGGKGVGLCKIKIFNMYINVYITHLHAEYNRENDEYMAHRVLQAFDTAQFVKMTSGGVDAIILAGDLNTEPQDLAYRIIRGVSGLADTCPDSQSHIGTNECANNSYTGSKLARTQPNGKRIDYIMYLGSKTVKVEVANCGHPLPNRVPYKDFSYSDHEAVMATLKFVNDKHDIKDLDIIDSLKEAIEICEDALKSVQRQRFWYTLSTCMLIIPLIWIIWLNCMNISLAADIGLNIVCILLTALLCYTVFMSSLWNCAEKNALRAGRLAIEIYMTHLDNNQN</sequence>
<feature type="transmembrane region" description="Helical" evidence="14">
    <location>
        <begin position="311"/>
        <end position="329"/>
    </location>
</feature>
<comment type="subcellular location">
    <subcellularLocation>
        <location evidence="1">Membrane</location>
        <topology evidence="1">Multi-pass membrane protein</topology>
    </subcellularLocation>
</comment>
<dbReference type="Gene3D" id="3.60.10.10">
    <property type="entry name" value="Endonuclease/exonuclease/phosphatase"/>
    <property type="match status" value="1"/>
</dbReference>
<comment type="similarity">
    <text evidence="4">Belongs to the neutral sphingomyelinase family.</text>
</comment>
<comment type="pathway">
    <text evidence="2">Lipid metabolism; sphingolipid metabolism.</text>
</comment>
<keyword evidence="13 14" id="KW-0472">Membrane</keyword>
<keyword evidence="7" id="KW-0479">Metal-binding</keyword>
<keyword evidence="8" id="KW-0378">Hydrolase</keyword>
<dbReference type="PANTHER" id="PTHR16320">
    <property type="entry name" value="SPHINGOMYELINASE FAMILY MEMBER"/>
    <property type="match status" value="1"/>
</dbReference>
<dbReference type="Proteomes" id="UP000075809">
    <property type="component" value="Unassembled WGS sequence"/>
</dbReference>
<reference evidence="16 17" key="1">
    <citation type="submission" date="2015-09" db="EMBL/GenBank/DDBJ databases">
        <title>Trachymyrmex zeteki WGS genome.</title>
        <authorList>
            <person name="Nygaard S."/>
            <person name="Hu H."/>
            <person name="Boomsma J."/>
            <person name="Zhang G."/>
        </authorList>
    </citation>
    <scope>NUCLEOTIDE SEQUENCE [LARGE SCALE GENOMIC DNA]</scope>
    <source>
        <strain evidence="16">Tzet28-1</strain>
        <tissue evidence="16">Whole body</tissue>
    </source>
</reference>
<evidence type="ECO:0000259" key="15">
    <source>
        <dbReference type="Pfam" id="PF03372"/>
    </source>
</evidence>
<evidence type="ECO:0000313" key="16">
    <source>
        <dbReference type="EMBL" id="KYQ60305.1"/>
    </source>
</evidence>